<feature type="chain" id="PRO_5039900067" evidence="1">
    <location>
        <begin position="25"/>
        <end position="184"/>
    </location>
</feature>
<dbReference type="OrthoDB" id="42391at2759"/>
<reference evidence="2" key="1">
    <citation type="journal article" date="2021" name="Sci. Rep.">
        <title>Diploid genomic architecture of Nitzschia inconspicua, an elite biomass production diatom.</title>
        <authorList>
            <person name="Oliver A."/>
            <person name="Podell S."/>
            <person name="Pinowska A."/>
            <person name="Traller J.C."/>
            <person name="Smith S.R."/>
            <person name="McClure R."/>
            <person name="Beliaev A."/>
            <person name="Bohutskyi P."/>
            <person name="Hill E.A."/>
            <person name="Rabines A."/>
            <person name="Zheng H."/>
            <person name="Allen L.Z."/>
            <person name="Kuo A."/>
            <person name="Grigoriev I.V."/>
            <person name="Allen A.E."/>
            <person name="Hazlebeck D."/>
            <person name="Allen E.E."/>
        </authorList>
    </citation>
    <scope>NUCLEOTIDE SEQUENCE</scope>
    <source>
        <strain evidence="2">Hildebrandi</strain>
    </source>
</reference>
<organism evidence="2 3">
    <name type="scientific">Nitzschia inconspicua</name>
    <dbReference type="NCBI Taxonomy" id="303405"/>
    <lineage>
        <taxon>Eukaryota</taxon>
        <taxon>Sar</taxon>
        <taxon>Stramenopiles</taxon>
        <taxon>Ochrophyta</taxon>
        <taxon>Bacillariophyta</taxon>
        <taxon>Bacillariophyceae</taxon>
        <taxon>Bacillariophycidae</taxon>
        <taxon>Bacillariales</taxon>
        <taxon>Bacillariaceae</taxon>
        <taxon>Nitzschia</taxon>
    </lineage>
</organism>
<keyword evidence="3" id="KW-1185">Reference proteome</keyword>
<protein>
    <submittedName>
        <fullName evidence="2">Uncharacterized protein</fullName>
    </submittedName>
</protein>
<evidence type="ECO:0000313" key="3">
    <source>
        <dbReference type="Proteomes" id="UP000693970"/>
    </source>
</evidence>
<accession>A0A9K3PYB1</accession>
<comment type="caution">
    <text evidence="2">The sequence shown here is derived from an EMBL/GenBank/DDBJ whole genome shotgun (WGS) entry which is preliminary data.</text>
</comment>
<evidence type="ECO:0000313" key="2">
    <source>
        <dbReference type="EMBL" id="KAG7364153.1"/>
    </source>
</evidence>
<dbReference type="Proteomes" id="UP000693970">
    <property type="component" value="Unassembled WGS sequence"/>
</dbReference>
<proteinExistence type="predicted"/>
<dbReference type="AlphaFoldDB" id="A0A9K3PYB1"/>
<gene>
    <name evidence="2" type="ORF">IV203_037355</name>
</gene>
<feature type="signal peptide" evidence="1">
    <location>
        <begin position="1"/>
        <end position="24"/>
    </location>
</feature>
<reference evidence="2" key="2">
    <citation type="submission" date="2021-04" db="EMBL/GenBank/DDBJ databases">
        <authorList>
            <person name="Podell S."/>
        </authorList>
    </citation>
    <scope>NUCLEOTIDE SEQUENCE</scope>
    <source>
        <strain evidence="2">Hildebrandi</strain>
    </source>
</reference>
<keyword evidence="1" id="KW-0732">Signal</keyword>
<sequence>MAVFQKAAVSMMAIFLCTRQAAFAAAPNAYVFNHEYADPLHPECKRKIHVNKDGKSFRYTGTAVGGKDDSILRGCSYTEIKEYGIRRETFEGSILPGNRLDFGGRDGKRIGFWETANDSGSISIPYAGFDGIRWGDDDKWIVKDKPLATSIGEFIFLAYIGFSTLAGVKGVYDGIQRKKAESKR</sequence>
<dbReference type="EMBL" id="JAGRRH010000009">
    <property type="protein sequence ID" value="KAG7364153.1"/>
    <property type="molecule type" value="Genomic_DNA"/>
</dbReference>
<evidence type="ECO:0000256" key="1">
    <source>
        <dbReference type="SAM" id="SignalP"/>
    </source>
</evidence>
<name>A0A9K3PYB1_9STRA</name>